<proteinExistence type="predicted"/>
<evidence type="ECO:0008006" key="2">
    <source>
        <dbReference type="Google" id="ProtNLM"/>
    </source>
</evidence>
<reference evidence="1" key="1">
    <citation type="journal article" date="2006" name="Nature">
        <title>Proteorhodopsin lateral gene transfer between marine planktonic Bacteria and Archaea.</title>
        <authorList>
            <person name="Frigaard N.U."/>
            <person name="Martinez A."/>
            <person name="Mincer T.J."/>
            <person name="DeLong E.F."/>
        </authorList>
    </citation>
    <scope>NUCLEOTIDE SEQUENCE</scope>
</reference>
<evidence type="ECO:0000313" key="1">
    <source>
        <dbReference type="EMBL" id="ABB83012.1"/>
    </source>
</evidence>
<dbReference type="EMBL" id="DQ257435">
    <property type="protein sequence ID" value="ABB83012.1"/>
    <property type="molecule type" value="Genomic_DNA"/>
</dbReference>
<organism evidence="1">
    <name type="scientific">uncultured organism HF10_3D09</name>
    <dbReference type="NCBI Taxonomy" id="357603"/>
    <lineage>
        <taxon>unclassified sequences</taxon>
        <taxon>environmental samples</taxon>
    </lineage>
</organism>
<protein>
    <recommendedName>
        <fullName evidence="2">MobA-like NTP transferase domain-containing protein</fullName>
    </recommendedName>
</protein>
<sequence>MGQDKALLYDSTNILSKKLEALGCRVLIACGSRERAHHFDSNCWFDPFYAKSLGEVIYAFVAEHDEEVQLFPCDMYRLDDAALATILAQSPGVPLDSESNEQFTLTRIPVQPNLPKAMSLGDLFSGLERNNLSSLGNRLENFNHPDQIDDLSKSDQ</sequence>
<accession>Q2Q0B8</accession>
<dbReference type="AlphaFoldDB" id="Q2Q0B8"/>
<name>Q2Q0B8_9ZZZZ</name>